<evidence type="ECO:0000256" key="3">
    <source>
        <dbReference type="ARBA" id="ARBA00022679"/>
    </source>
</evidence>
<keyword evidence="3" id="KW-0808">Transferase</keyword>
<comment type="similarity">
    <text evidence="1">Belongs to the glycosyltransferase 2 family.</text>
</comment>
<dbReference type="SUPFAM" id="SSF53448">
    <property type="entry name" value="Nucleotide-diphospho-sugar transferases"/>
    <property type="match status" value="1"/>
</dbReference>
<sequence length="242" mass="28124">MEKISLEIIIPVYNEGDNIIKLFESLNKSVKTEFRVLICYDNEDDDVFMFTDKFKEFPFQILFVKNPGQGPCSAIKEGLYFGNSDCVIVYPADDFLNFDIIDKMYFAFKQKNDIVVASRFIQGGSMKGCPLIKSILVRFASTTLYFFSSIPVKDASNGFRLFSRRLLNTVTVESKIGFAYSLELLAKCNRLKFKIAEIPAQWEERSEGSSRFKIFKWLLQYLRWYFYGLATTWLKKDSKDVK</sequence>
<dbReference type="GO" id="GO:0004582">
    <property type="term" value="F:dolichyl-phosphate beta-D-mannosyltransferase activity"/>
    <property type="evidence" value="ECO:0007669"/>
    <property type="project" value="InterPro"/>
</dbReference>
<dbReference type="AlphaFoldDB" id="A0A382MEP5"/>
<dbReference type="Pfam" id="PF00535">
    <property type="entry name" value="Glycos_transf_2"/>
    <property type="match status" value="1"/>
</dbReference>
<reference evidence="5" key="1">
    <citation type="submission" date="2018-05" db="EMBL/GenBank/DDBJ databases">
        <authorList>
            <person name="Lanie J.A."/>
            <person name="Ng W.-L."/>
            <person name="Kazmierczak K.M."/>
            <person name="Andrzejewski T.M."/>
            <person name="Davidsen T.M."/>
            <person name="Wayne K.J."/>
            <person name="Tettelin H."/>
            <person name="Glass J.I."/>
            <person name="Rusch D."/>
            <person name="Podicherti R."/>
            <person name="Tsui H.-C.T."/>
            <person name="Winkler M.E."/>
        </authorList>
    </citation>
    <scope>NUCLEOTIDE SEQUENCE</scope>
</reference>
<evidence type="ECO:0000259" key="4">
    <source>
        <dbReference type="Pfam" id="PF00535"/>
    </source>
</evidence>
<dbReference type="InterPro" id="IPR029044">
    <property type="entry name" value="Nucleotide-diphossugar_trans"/>
</dbReference>
<dbReference type="Gene3D" id="3.90.550.10">
    <property type="entry name" value="Spore Coat Polysaccharide Biosynthesis Protein SpsA, Chain A"/>
    <property type="match status" value="1"/>
</dbReference>
<evidence type="ECO:0000313" key="5">
    <source>
        <dbReference type="EMBL" id="SVC47018.1"/>
    </source>
</evidence>
<dbReference type="PANTHER" id="PTHR43398">
    <property type="entry name" value="DOLICHOL-PHOSPHATE MANNOSYLTRANSFERASE SUBUNIT 1"/>
    <property type="match status" value="1"/>
</dbReference>
<proteinExistence type="inferred from homology"/>
<evidence type="ECO:0000256" key="1">
    <source>
        <dbReference type="ARBA" id="ARBA00006739"/>
    </source>
</evidence>
<keyword evidence="2" id="KW-0328">Glycosyltransferase</keyword>
<dbReference type="InterPro" id="IPR001173">
    <property type="entry name" value="Glyco_trans_2-like"/>
</dbReference>
<dbReference type="InterPro" id="IPR039528">
    <property type="entry name" value="DPM1-like"/>
</dbReference>
<name>A0A382MEP5_9ZZZZ</name>
<dbReference type="EMBL" id="UINC01092975">
    <property type="protein sequence ID" value="SVC47018.1"/>
    <property type="molecule type" value="Genomic_DNA"/>
</dbReference>
<dbReference type="PANTHER" id="PTHR43398:SF1">
    <property type="entry name" value="DOLICHOL-PHOSPHATE MANNOSYLTRANSFERASE SUBUNIT 1"/>
    <property type="match status" value="1"/>
</dbReference>
<gene>
    <name evidence="5" type="ORF">METZ01_LOCUS299872</name>
</gene>
<protein>
    <recommendedName>
        <fullName evidence="4">Glycosyltransferase 2-like domain-containing protein</fullName>
    </recommendedName>
</protein>
<feature type="domain" description="Glycosyltransferase 2-like" evidence="4">
    <location>
        <begin position="8"/>
        <end position="169"/>
    </location>
</feature>
<accession>A0A382MEP5</accession>
<evidence type="ECO:0000256" key="2">
    <source>
        <dbReference type="ARBA" id="ARBA00022676"/>
    </source>
</evidence>
<organism evidence="5">
    <name type="scientific">marine metagenome</name>
    <dbReference type="NCBI Taxonomy" id="408172"/>
    <lineage>
        <taxon>unclassified sequences</taxon>
        <taxon>metagenomes</taxon>
        <taxon>ecological metagenomes</taxon>
    </lineage>
</organism>